<dbReference type="PANTHER" id="PTHR15629:SF2">
    <property type="entry name" value="SH3 DOMAIN-CONTAINING YSC84-LIKE PROTEIN 1"/>
    <property type="match status" value="1"/>
</dbReference>
<sequence>MGSLQASHGCLRAMLAMQCCMGAQSRNCMQLNAIQKEKYGINRLHGGFEGEVWMVGHAQPDLPSPDPFAPFSVLASLLQSCNTHPTVLLDTSAMICPPETAWSCQLLAVASPLAYANDLQQERAAAQPPPFSCLSPLLAKGGPSMHPTSQPMPSFYPYGPPGCGELDRDVSSQGVAATRGVPVPGSPSLRAARHHCSVPSSFAGSSPYGSSPTDARLPHYPGSYSPLESFVPFSRRTANGSDCGGYCQEELGGEEGGPCTEPRLKSHPSNNSLGGAESPQLSSSPGSFSSNAMVVAHQGGQGLTAYASGGNGLAPAAAAAATAAAMRQLMELLPPQWLPDSMATACGGCHKPFRPLVRLRHHCRCCGRIFCQACSGAHVLLPPKFNSSALTLF</sequence>
<gene>
    <name evidence="7" type="ORF">DUNSADRAFT_15145</name>
</gene>
<feature type="compositionally biased region" description="Low complexity" evidence="5">
    <location>
        <begin position="278"/>
        <end position="289"/>
    </location>
</feature>
<evidence type="ECO:0000256" key="5">
    <source>
        <dbReference type="SAM" id="MobiDB-lite"/>
    </source>
</evidence>
<accession>A0ABQ7G614</accession>
<keyword evidence="1" id="KW-0479">Metal-binding</keyword>
<reference evidence="7" key="1">
    <citation type="submission" date="2017-08" db="EMBL/GenBank/DDBJ databases">
        <authorList>
            <person name="Polle J.E."/>
            <person name="Barry K."/>
            <person name="Cushman J."/>
            <person name="Schmutz J."/>
            <person name="Tran D."/>
            <person name="Hathwaick L.T."/>
            <person name="Yim W.C."/>
            <person name="Jenkins J."/>
            <person name="Mckie-Krisberg Z.M."/>
            <person name="Prochnik S."/>
            <person name="Lindquist E."/>
            <person name="Dockter R.B."/>
            <person name="Adam C."/>
            <person name="Molina H."/>
            <person name="Bunkerborg J."/>
            <person name="Jin E."/>
            <person name="Buchheim M."/>
            <person name="Magnuson J."/>
        </authorList>
    </citation>
    <scope>NUCLEOTIDE SEQUENCE</scope>
    <source>
        <strain evidence="7">CCAP 19/18</strain>
    </source>
</reference>
<dbReference type="Pfam" id="PF01363">
    <property type="entry name" value="FYVE"/>
    <property type="match status" value="1"/>
</dbReference>
<evidence type="ECO:0000256" key="3">
    <source>
        <dbReference type="ARBA" id="ARBA00022833"/>
    </source>
</evidence>
<dbReference type="EMBL" id="MU070085">
    <property type="protein sequence ID" value="KAF5830036.1"/>
    <property type="molecule type" value="Genomic_DNA"/>
</dbReference>
<proteinExistence type="predicted"/>
<dbReference type="InterPro" id="IPR000306">
    <property type="entry name" value="Znf_FYVE"/>
</dbReference>
<feature type="domain" description="FYVE-type" evidence="6">
    <location>
        <begin position="340"/>
        <end position="376"/>
    </location>
</feature>
<dbReference type="Gene3D" id="3.30.40.10">
    <property type="entry name" value="Zinc/RING finger domain, C3HC4 (zinc finger)"/>
    <property type="match status" value="1"/>
</dbReference>
<dbReference type="InterPro" id="IPR011011">
    <property type="entry name" value="Znf_FYVE_PHD"/>
</dbReference>
<keyword evidence="2 4" id="KW-0863">Zinc-finger</keyword>
<evidence type="ECO:0000256" key="2">
    <source>
        <dbReference type="ARBA" id="ARBA00022771"/>
    </source>
</evidence>
<protein>
    <recommendedName>
        <fullName evidence="6">FYVE-type domain-containing protein</fullName>
    </recommendedName>
</protein>
<evidence type="ECO:0000259" key="6">
    <source>
        <dbReference type="PROSITE" id="PS50178"/>
    </source>
</evidence>
<organism evidence="7 8">
    <name type="scientific">Dunaliella salina</name>
    <name type="common">Green alga</name>
    <name type="synonym">Protococcus salinus</name>
    <dbReference type="NCBI Taxonomy" id="3046"/>
    <lineage>
        <taxon>Eukaryota</taxon>
        <taxon>Viridiplantae</taxon>
        <taxon>Chlorophyta</taxon>
        <taxon>core chlorophytes</taxon>
        <taxon>Chlorophyceae</taxon>
        <taxon>CS clade</taxon>
        <taxon>Chlamydomonadales</taxon>
        <taxon>Dunaliellaceae</taxon>
        <taxon>Dunaliella</taxon>
    </lineage>
</organism>
<comment type="caution">
    <text evidence="7">The sequence shown here is derived from an EMBL/GenBank/DDBJ whole genome shotgun (WGS) entry which is preliminary data.</text>
</comment>
<dbReference type="InterPro" id="IPR017455">
    <property type="entry name" value="Znf_FYVE-rel"/>
</dbReference>
<dbReference type="Proteomes" id="UP000815325">
    <property type="component" value="Unassembled WGS sequence"/>
</dbReference>
<keyword evidence="3" id="KW-0862">Zinc</keyword>
<dbReference type="PANTHER" id="PTHR15629">
    <property type="entry name" value="SH3YL1 PROTEIN"/>
    <property type="match status" value="1"/>
</dbReference>
<dbReference type="SUPFAM" id="SSF57903">
    <property type="entry name" value="FYVE/PHD zinc finger"/>
    <property type="match status" value="1"/>
</dbReference>
<dbReference type="SMART" id="SM00064">
    <property type="entry name" value="FYVE"/>
    <property type="match status" value="1"/>
</dbReference>
<name>A0ABQ7G614_DUNSA</name>
<keyword evidence="8" id="KW-1185">Reference proteome</keyword>
<evidence type="ECO:0000256" key="4">
    <source>
        <dbReference type="PROSITE-ProRule" id="PRU00091"/>
    </source>
</evidence>
<feature type="region of interest" description="Disordered" evidence="5">
    <location>
        <begin position="252"/>
        <end position="289"/>
    </location>
</feature>
<evidence type="ECO:0000256" key="1">
    <source>
        <dbReference type="ARBA" id="ARBA00022723"/>
    </source>
</evidence>
<dbReference type="PROSITE" id="PS50178">
    <property type="entry name" value="ZF_FYVE"/>
    <property type="match status" value="1"/>
</dbReference>
<dbReference type="InterPro" id="IPR051702">
    <property type="entry name" value="SH3_domain_YSC84-like"/>
</dbReference>
<evidence type="ECO:0000313" key="8">
    <source>
        <dbReference type="Proteomes" id="UP000815325"/>
    </source>
</evidence>
<dbReference type="InterPro" id="IPR013083">
    <property type="entry name" value="Znf_RING/FYVE/PHD"/>
</dbReference>
<evidence type="ECO:0000313" key="7">
    <source>
        <dbReference type="EMBL" id="KAF5830036.1"/>
    </source>
</evidence>